<evidence type="ECO:0000256" key="1">
    <source>
        <dbReference type="SAM" id="SignalP"/>
    </source>
</evidence>
<feature type="chain" id="PRO_5045264384" evidence="1">
    <location>
        <begin position="24"/>
        <end position="642"/>
    </location>
</feature>
<organism evidence="3 4">
    <name type="scientific">Xylanibacter muris</name>
    <dbReference type="NCBI Taxonomy" id="2736290"/>
    <lineage>
        <taxon>Bacteria</taxon>
        <taxon>Pseudomonadati</taxon>
        <taxon>Bacteroidota</taxon>
        <taxon>Bacteroidia</taxon>
        <taxon>Bacteroidales</taxon>
        <taxon>Prevotellaceae</taxon>
        <taxon>Xylanibacter</taxon>
    </lineage>
</organism>
<dbReference type="InterPro" id="IPR036378">
    <property type="entry name" value="FAS1_dom_sf"/>
</dbReference>
<comment type="caution">
    <text evidence="3">The sequence shown here is derived from an EMBL/GenBank/DDBJ whole genome shotgun (WGS) entry which is preliminary data.</text>
</comment>
<name>A0ABX2ASQ8_9BACT</name>
<proteinExistence type="predicted"/>
<sequence>MTMKLNKIILCSCLCLIAALVSCNDDDIPMNYYSSTKVTAAGFLEENSEQFSEFNKILKRTPYFSMLGTYGDFTVFAPNNDGIRRYLERSGYGSVDNIPTETCDTIARTHIIKKGAFFTTDISEGTLPQLNMDDAYIVLSSDSDVMNNNALIYYVNKTSRMVARDDSVTNGVVHSLDNVISATNLLLADKIADDSTLTIFSEALKLTGMADSLTKYIDETYSCGEDSVHEGVMVRCTSGSALMTRSFWPEKRYFKYTAFVEPDEVYAKAGITDIHGLIEYAKQVYDQTYPQDAGLYDDDFTHRKNPLNRFVSYHLLPRIGQYNSWVCSGEMREHCWLTSVSDPEEFYETMCPGTIMRFCGPSAGLFINRKGLQNNVSVRGVKVLSPSESGTIDQNALNGVYHYVDRILAYTPEVRDKVLNCRIRIDATALSPDFMNCNGRGRYGEDLLTGFKNGYITDWEAREGTYVGVHSDVGYWNSYEGNAVCVSGVFDLTIKLPPVPDGTYEIRLGYTANAERGVVQVYLNNEPCGIPVDLRVYGPDPVIGWVADTDDEEENVANDKAMHNRGYMKSPDCYRPWDSDQTLRDLSWTLRRVLATQYLQADKPNYLRFRQVLKDPNAYWSFDYIELCPKSVYGSPEGEDTH</sequence>
<dbReference type="InterPro" id="IPR050904">
    <property type="entry name" value="Adhesion/Biosynth-related"/>
</dbReference>
<dbReference type="PANTHER" id="PTHR10900">
    <property type="entry name" value="PERIOSTIN-RELATED"/>
    <property type="match status" value="1"/>
</dbReference>
<gene>
    <name evidence="3" type="ORF">HPS56_11645</name>
</gene>
<evidence type="ECO:0000259" key="2">
    <source>
        <dbReference type="PROSITE" id="PS50213"/>
    </source>
</evidence>
<dbReference type="SMART" id="SM00554">
    <property type="entry name" value="FAS1"/>
    <property type="match status" value="1"/>
</dbReference>
<dbReference type="EMBL" id="JABKKF010000013">
    <property type="protein sequence ID" value="NPD92981.1"/>
    <property type="molecule type" value="Genomic_DNA"/>
</dbReference>
<evidence type="ECO:0000313" key="4">
    <source>
        <dbReference type="Proteomes" id="UP000714420"/>
    </source>
</evidence>
<feature type="domain" description="FAS1" evidence="2">
    <location>
        <begin position="38"/>
        <end position="180"/>
    </location>
</feature>
<feature type="signal peptide" evidence="1">
    <location>
        <begin position="1"/>
        <end position="23"/>
    </location>
</feature>
<dbReference type="SUPFAM" id="SSF82153">
    <property type="entry name" value="FAS1 domain"/>
    <property type="match status" value="1"/>
</dbReference>
<reference evidence="3 4" key="1">
    <citation type="submission" date="2020-05" db="EMBL/GenBank/DDBJ databases">
        <title>Distinct polysaccharide utilization as determinants for interspecies competition between intestinal Prevotella spp.</title>
        <authorList>
            <person name="Galvez E.J.C."/>
            <person name="Iljazovic A."/>
            <person name="Strowig T."/>
        </authorList>
    </citation>
    <scope>NUCLEOTIDE SEQUENCE [LARGE SCALE GENOMIC DNA]</scope>
    <source>
        <strain evidence="3 4">PMUR</strain>
    </source>
</reference>
<dbReference type="PROSITE" id="PS51257">
    <property type="entry name" value="PROKAR_LIPOPROTEIN"/>
    <property type="match status" value="1"/>
</dbReference>
<dbReference type="Pfam" id="PF02469">
    <property type="entry name" value="Fasciclin"/>
    <property type="match status" value="1"/>
</dbReference>
<evidence type="ECO:0000313" key="3">
    <source>
        <dbReference type="EMBL" id="NPD92981.1"/>
    </source>
</evidence>
<dbReference type="PANTHER" id="PTHR10900:SF77">
    <property type="entry name" value="FI19380P1"/>
    <property type="match status" value="1"/>
</dbReference>
<keyword evidence="4" id="KW-1185">Reference proteome</keyword>
<dbReference type="Gene3D" id="2.30.180.10">
    <property type="entry name" value="FAS1 domain"/>
    <property type="match status" value="2"/>
</dbReference>
<dbReference type="PROSITE" id="PS50213">
    <property type="entry name" value="FAS1"/>
    <property type="match status" value="1"/>
</dbReference>
<accession>A0ABX2ASQ8</accession>
<protein>
    <submittedName>
        <fullName evidence="3">Fasciclin domain-containing protein</fullName>
    </submittedName>
</protein>
<dbReference type="InterPro" id="IPR000782">
    <property type="entry name" value="FAS1_domain"/>
</dbReference>
<dbReference type="Proteomes" id="UP000714420">
    <property type="component" value="Unassembled WGS sequence"/>
</dbReference>
<keyword evidence="1" id="KW-0732">Signal</keyword>